<dbReference type="AlphaFoldDB" id="A0A4C1ZMF0"/>
<evidence type="ECO:0000313" key="3">
    <source>
        <dbReference type="Proteomes" id="UP000299102"/>
    </source>
</evidence>
<accession>A0A4C1ZMF0</accession>
<gene>
    <name evidence="2" type="ORF">EVAR_64358_1</name>
</gene>
<proteinExistence type="predicted"/>
<evidence type="ECO:0000256" key="1">
    <source>
        <dbReference type="SAM" id="MobiDB-lite"/>
    </source>
</evidence>
<comment type="caution">
    <text evidence="2">The sequence shown here is derived from an EMBL/GenBank/DDBJ whole genome shotgun (WGS) entry which is preliminary data.</text>
</comment>
<dbReference type="EMBL" id="BGZK01001966">
    <property type="protein sequence ID" value="GBP88938.1"/>
    <property type="molecule type" value="Genomic_DNA"/>
</dbReference>
<name>A0A4C1ZMF0_EUMVA</name>
<dbReference type="Proteomes" id="UP000299102">
    <property type="component" value="Unassembled WGS sequence"/>
</dbReference>
<keyword evidence="3" id="KW-1185">Reference proteome</keyword>
<feature type="region of interest" description="Disordered" evidence="1">
    <location>
        <begin position="32"/>
        <end position="54"/>
    </location>
</feature>
<evidence type="ECO:0000313" key="2">
    <source>
        <dbReference type="EMBL" id="GBP88938.1"/>
    </source>
</evidence>
<protein>
    <submittedName>
        <fullName evidence="2">Uncharacterized protein</fullName>
    </submittedName>
</protein>
<organism evidence="2 3">
    <name type="scientific">Eumeta variegata</name>
    <name type="common">Bagworm moth</name>
    <name type="synonym">Eumeta japonica</name>
    <dbReference type="NCBI Taxonomy" id="151549"/>
    <lineage>
        <taxon>Eukaryota</taxon>
        <taxon>Metazoa</taxon>
        <taxon>Ecdysozoa</taxon>
        <taxon>Arthropoda</taxon>
        <taxon>Hexapoda</taxon>
        <taxon>Insecta</taxon>
        <taxon>Pterygota</taxon>
        <taxon>Neoptera</taxon>
        <taxon>Endopterygota</taxon>
        <taxon>Lepidoptera</taxon>
        <taxon>Glossata</taxon>
        <taxon>Ditrysia</taxon>
        <taxon>Tineoidea</taxon>
        <taxon>Psychidae</taxon>
        <taxon>Oiketicinae</taxon>
        <taxon>Eumeta</taxon>
    </lineage>
</organism>
<sequence>MIGIDEEAIFENWAHRKDFEFVETFEREYPSGVNYMGKPPTRKGRTKSTGPASHLRKQDIMFEVMRSQSRPSRLNQEAVGPLALCRLAARCFRPKSLA</sequence>
<reference evidence="2 3" key="1">
    <citation type="journal article" date="2019" name="Commun. Biol.">
        <title>The bagworm genome reveals a unique fibroin gene that provides high tensile strength.</title>
        <authorList>
            <person name="Kono N."/>
            <person name="Nakamura H."/>
            <person name="Ohtoshi R."/>
            <person name="Tomita M."/>
            <person name="Numata K."/>
            <person name="Arakawa K."/>
        </authorList>
    </citation>
    <scope>NUCLEOTIDE SEQUENCE [LARGE SCALE GENOMIC DNA]</scope>
</reference>